<feature type="domain" description="Gfo/Idh/MocA-like oxidoreductase N-terminal" evidence="2">
    <location>
        <begin position="3"/>
        <end position="120"/>
    </location>
</feature>
<evidence type="ECO:0000259" key="3">
    <source>
        <dbReference type="Pfam" id="PF22725"/>
    </source>
</evidence>
<evidence type="ECO:0000313" key="4">
    <source>
        <dbReference type="EMBL" id="BDG04640.1"/>
    </source>
</evidence>
<dbReference type="EMBL" id="AP025591">
    <property type="protein sequence ID" value="BDG04640.1"/>
    <property type="molecule type" value="Genomic_DNA"/>
</dbReference>
<keyword evidence="1" id="KW-0560">Oxidoreductase</keyword>
<dbReference type="SUPFAM" id="SSF55347">
    <property type="entry name" value="Glyceraldehyde-3-phosphate dehydrogenase-like, C-terminal domain"/>
    <property type="match status" value="1"/>
</dbReference>
<accession>A0ABN6MUN7</accession>
<dbReference type="PANTHER" id="PTHR43818">
    <property type="entry name" value="BCDNA.GH03377"/>
    <property type="match status" value="1"/>
</dbReference>
<evidence type="ECO:0000313" key="5">
    <source>
        <dbReference type="Proteomes" id="UP001162891"/>
    </source>
</evidence>
<gene>
    <name evidence="4" type="ORF">AMOR_36360</name>
</gene>
<organism evidence="4 5">
    <name type="scientific">Anaeromyxobacter oryzae</name>
    <dbReference type="NCBI Taxonomy" id="2918170"/>
    <lineage>
        <taxon>Bacteria</taxon>
        <taxon>Pseudomonadati</taxon>
        <taxon>Myxococcota</taxon>
        <taxon>Myxococcia</taxon>
        <taxon>Myxococcales</taxon>
        <taxon>Cystobacterineae</taxon>
        <taxon>Anaeromyxobacteraceae</taxon>
        <taxon>Anaeromyxobacter</taxon>
    </lineage>
</organism>
<dbReference type="Pfam" id="PF01408">
    <property type="entry name" value="GFO_IDH_MocA"/>
    <property type="match status" value="1"/>
</dbReference>
<dbReference type="InterPro" id="IPR000683">
    <property type="entry name" value="Gfo/Idh/MocA-like_OxRdtase_N"/>
</dbReference>
<dbReference type="Pfam" id="PF22725">
    <property type="entry name" value="GFO_IDH_MocA_C3"/>
    <property type="match status" value="1"/>
</dbReference>
<evidence type="ECO:0008006" key="6">
    <source>
        <dbReference type="Google" id="ProtNLM"/>
    </source>
</evidence>
<reference evidence="5" key="1">
    <citation type="journal article" date="2022" name="Int. J. Syst. Evol. Microbiol.">
        <title>Anaeromyxobacter oryzae sp. nov., Anaeromyxobacter diazotrophicus sp. nov. and Anaeromyxobacter paludicola sp. nov., isolated from paddy soils.</title>
        <authorList>
            <person name="Itoh H."/>
            <person name="Xu Z."/>
            <person name="Mise K."/>
            <person name="Masuda Y."/>
            <person name="Ushijima N."/>
            <person name="Hayakawa C."/>
            <person name="Shiratori Y."/>
            <person name="Senoo K."/>
        </authorList>
    </citation>
    <scope>NUCLEOTIDE SEQUENCE [LARGE SCALE GENOMIC DNA]</scope>
    <source>
        <strain evidence="5">Red232</strain>
    </source>
</reference>
<dbReference type="SUPFAM" id="SSF51735">
    <property type="entry name" value="NAD(P)-binding Rossmann-fold domains"/>
    <property type="match status" value="1"/>
</dbReference>
<feature type="domain" description="GFO/IDH/MocA-like oxidoreductase" evidence="3">
    <location>
        <begin position="128"/>
        <end position="252"/>
    </location>
</feature>
<proteinExistence type="predicted"/>
<dbReference type="InterPro" id="IPR050463">
    <property type="entry name" value="Gfo/Idh/MocA_oxidrdct_glycsds"/>
</dbReference>
<dbReference type="InterPro" id="IPR036291">
    <property type="entry name" value="NAD(P)-bd_dom_sf"/>
</dbReference>
<dbReference type="RefSeq" id="WP_248353079.1">
    <property type="nucleotide sequence ID" value="NZ_AP025591.1"/>
</dbReference>
<dbReference type="Proteomes" id="UP001162891">
    <property type="component" value="Chromosome"/>
</dbReference>
<keyword evidence="5" id="KW-1185">Reference proteome</keyword>
<sequence length="340" mass="37150">MTRAGLIGAGKMGISHYAILGAHPRVEVAAVCDSAAYVTSALRRQTGVPTYKDFRKMIDEAALDCVVVATPTATHFEAAAYALEHGLHVFVEKPLCLDPAQSLRLAELAVARRRANQVGYHNRFIGTFREARRLVEAGALGDVYHVAGSAFGPVVVRPKTGLTWRARKEEGGGCLHDYASHVVDLMNFVVGPPEEVASAHLRAIHSRDVEDAVWAELRYRGGGHGTLEANWSDPAHRKMSTTIVVYGTRGKLVADRQELRVHLGPGAGVEGYREGWTIRYITELQAPVAFYLRGEEYSAQLDAFVDAAERGTAVHENSFGSAYETDRVIDLVMKAGQRRS</sequence>
<protein>
    <recommendedName>
        <fullName evidence="6">Oxidoreductase</fullName>
    </recommendedName>
</protein>
<evidence type="ECO:0000259" key="2">
    <source>
        <dbReference type="Pfam" id="PF01408"/>
    </source>
</evidence>
<evidence type="ECO:0000256" key="1">
    <source>
        <dbReference type="ARBA" id="ARBA00023002"/>
    </source>
</evidence>
<dbReference type="Gene3D" id="3.30.360.10">
    <property type="entry name" value="Dihydrodipicolinate Reductase, domain 2"/>
    <property type="match status" value="1"/>
</dbReference>
<dbReference type="InterPro" id="IPR055170">
    <property type="entry name" value="GFO_IDH_MocA-like_dom"/>
</dbReference>
<dbReference type="Gene3D" id="3.40.50.720">
    <property type="entry name" value="NAD(P)-binding Rossmann-like Domain"/>
    <property type="match status" value="1"/>
</dbReference>
<name>A0ABN6MUN7_9BACT</name>
<dbReference type="PANTHER" id="PTHR43818:SF11">
    <property type="entry name" value="BCDNA.GH03377"/>
    <property type="match status" value="1"/>
</dbReference>